<accession>A0ABU9AX28</accession>
<feature type="domain" description="DUF7035" evidence="2">
    <location>
        <begin position="540"/>
        <end position="622"/>
    </location>
</feature>
<dbReference type="Pfam" id="PF23034">
    <property type="entry name" value="DUF7035"/>
    <property type="match status" value="3"/>
</dbReference>
<keyword evidence="1" id="KW-0732">Signal</keyword>
<dbReference type="RefSeq" id="WP_341406061.1">
    <property type="nucleotide sequence ID" value="NZ_JBBUKT010000007.1"/>
</dbReference>
<dbReference type="InterPro" id="IPR055463">
    <property type="entry name" value="DUF7035"/>
</dbReference>
<evidence type="ECO:0000313" key="3">
    <source>
        <dbReference type="EMBL" id="MEK7952303.1"/>
    </source>
</evidence>
<feature type="signal peptide" evidence="1">
    <location>
        <begin position="1"/>
        <end position="20"/>
    </location>
</feature>
<reference evidence="3 4" key="1">
    <citation type="submission" date="2024-04" db="EMBL/GenBank/DDBJ databases">
        <title>Luteolibacter sp. isolated from soil.</title>
        <authorList>
            <person name="An J."/>
        </authorList>
    </citation>
    <scope>NUCLEOTIDE SEQUENCE [LARGE SCALE GENOMIC DNA]</scope>
    <source>
        <strain evidence="3 4">Y139</strain>
    </source>
</reference>
<dbReference type="EMBL" id="JBBUKT010000007">
    <property type="protein sequence ID" value="MEK7952303.1"/>
    <property type="molecule type" value="Genomic_DNA"/>
</dbReference>
<proteinExistence type="predicted"/>
<evidence type="ECO:0000313" key="4">
    <source>
        <dbReference type="Proteomes" id="UP001371305"/>
    </source>
</evidence>
<name>A0ABU9AX28_9BACT</name>
<keyword evidence="4" id="KW-1185">Reference proteome</keyword>
<feature type="domain" description="DUF7035" evidence="2">
    <location>
        <begin position="22"/>
        <end position="127"/>
    </location>
</feature>
<protein>
    <recommendedName>
        <fullName evidence="2">DUF7035 domain-containing protein</fullName>
    </recommendedName>
</protein>
<dbReference type="Proteomes" id="UP001371305">
    <property type="component" value="Unassembled WGS sequence"/>
</dbReference>
<feature type="chain" id="PRO_5046867401" description="DUF7035 domain-containing protein" evidence="1">
    <location>
        <begin position="21"/>
        <end position="934"/>
    </location>
</feature>
<evidence type="ECO:0000256" key="1">
    <source>
        <dbReference type="SAM" id="SignalP"/>
    </source>
</evidence>
<feature type="domain" description="DUF7035" evidence="2">
    <location>
        <begin position="411"/>
        <end position="491"/>
    </location>
</feature>
<comment type="caution">
    <text evidence="3">The sequence shown here is derived from an EMBL/GenBank/DDBJ whole genome shotgun (WGS) entry which is preliminary data.</text>
</comment>
<gene>
    <name evidence="3" type="ORF">WKV53_17465</name>
</gene>
<organism evidence="3 4">
    <name type="scientific">Luteolibacter soli</name>
    <dbReference type="NCBI Taxonomy" id="3135280"/>
    <lineage>
        <taxon>Bacteria</taxon>
        <taxon>Pseudomonadati</taxon>
        <taxon>Verrucomicrobiota</taxon>
        <taxon>Verrucomicrobiia</taxon>
        <taxon>Verrucomicrobiales</taxon>
        <taxon>Verrucomicrobiaceae</taxon>
        <taxon>Luteolibacter</taxon>
    </lineage>
</organism>
<evidence type="ECO:0000259" key="2">
    <source>
        <dbReference type="Pfam" id="PF23034"/>
    </source>
</evidence>
<sequence length="934" mass="101768">MKAFAFFLATILASICPVLAVDTAYPVVTSISVSPETVNVTSGDDSVTISVHITDNESGFSFGNFLFYNGSGGYIKSFYFGPDTLQPGGTELDGTYQLTLNEVPKYGEPGDWRVDVLVFDHAGNAKTYGPLENDVDLPVPDDAKFTVVNTGEVDSSAPEFVSVNVTPDPTSTISDDATVTLSIHATDALSGIDRGFLWVHKPNGDEIYDMFRSFGAGNLAPGGTINDGTYEVEVTLPQGSDFGEWEFRVLLSDRTGNSAYREGIHFFNVQEIAHDASFLAQAVDAVQLPWTTSGGRWIFQTEENWDERDAAASADIDDGEECVMQTTVTGPGTLSFMWRVSSEEFADVLSVEVVDGDSQEISGDVGWEQVSLYIPPGEQTVIWRYTKDGSTSSGEDRGYVDQVKFTRDDEDTALPQVQDIYPSERKVDISGGEQLVDFTIEITDDFNGFESGRIELYNPNGDPQVSTSFDSSNRVKGDEFSGTYVVSLPFNPTPDLGLWHVRVETMEYSNPTPRIYGPGGERFPVTDSNAVLVTDGMLEDTAPPEFRQMSIDPPTVDVTTGAATALVTVRITDPISGFNSGNLDMYNPDGEWTGSTYFEAYRRIQGDEYDGIYQVEVPVPQYAEPGTWRVGAGLFDFDLNEGNHDNGEGFDVAIDERITVINTGPVDQTAPIVTSIDITPNVIDVSAGPQDIHITVSLQDDIAGKRDAYLFFYDPTDVYQGGFFADLNESNRLPGGDDVSATYQVTRTIPQGAMPGNWIIRVYLRDKVGHTRFYGFDYSPYPEVGDGIFTVSGLAPSLFQAFVSSHSLTGNNALPNADPDHDGRSNVIELLTGTDPTNPADGGTGAFALSRNATHLNYDFTVDPSLILTLNGTFMELRDSHGGAPLRLTGQTQSGLAGVWTNQQPVHQTGNTWRISAPFAGSSKRFMRIFFEDP</sequence>